<name>A0A0E9RTI7_ANGAN</name>
<proteinExistence type="predicted"/>
<reference evidence="1" key="2">
    <citation type="journal article" date="2015" name="Fish Shellfish Immunol.">
        <title>Early steps in the European eel (Anguilla anguilla)-Vibrio vulnificus interaction in the gills: Role of the RtxA13 toxin.</title>
        <authorList>
            <person name="Callol A."/>
            <person name="Pajuelo D."/>
            <person name="Ebbesson L."/>
            <person name="Teles M."/>
            <person name="MacKenzie S."/>
            <person name="Amaro C."/>
        </authorList>
    </citation>
    <scope>NUCLEOTIDE SEQUENCE</scope>
</reference>
<evidence type="ECO:0000313" key="1">
    <source>
        <dbReference type="EMBL" id="JAH32469.1"/>
    </source>
</evidence>
<protein>
    <submittedName>
        <fullName evidence="1">Uncharacterized protein</fullName>
    </submittedName>
</protein>
<reference evidence="1" key="1">
    <citation type="submission" date="2014-11" db="EMBL/GenBank/DDBJ databases">
        <authorList>
            <person name="Amaro Gonzalez C."/>
        </authorList>
    </citation>
    <scope>NUCLEOTIDE SEQUENCE</scope>
</reference>
<sequence>MCSHWIFIFYKIHTAHPVTTQSTFRLHVGTVKAQAWLVRNRLHYCIGFTGPFKCVGIQS</sequence>
<organism evidence="1">
    <name type="scientific">Anguilla anguilla</name>
    <name type="common">European freshwater eel</name>
    <name type="synonym">Muraena anguilla</name>
    <dbReference type="NCBI Taxonomy" id="7936"/>
    <lineage>
        <taxon>Eukaryota</taxon>
        <taxon>Metazoa</taxon>
        <taxon>Chordata</taxon>
        <taxon>Craniata</taxon>
        <taxon>Vertebrata</taxon>
        <taxon>Euteleostomi</taxon>
        <taxon>Actinopterygii</taxon>
        <taxon>Neopterygii</taxon>
        <taxon>Teleostei</taxon>
        <taxon>Anguilliformes</taxon>
        <taxon>Anguillidae</taxon>
        <taxon>Anguilla</taxon>
    </lineage>
</organism>
<accession>A0A0E9RTI7</accession>
<dbReference type="AlphaFoldDB" id="A0A0E9RTI7"/>
<dbReference type="EMBL" id="GBXM01076108">
    <property type="protein sequence ID" value="JAH32469.1"/>
    <property type="molecule type" value="Transcribed_RNA"/>
</dbReference>